<evidence type="ECO:0000259" key="2">
    <source>
        <dbReference type="Pfam" id="PF00582"/>
    </source>
</evidence>
<keyword evidence="4" id="KW-1185">Reference proteome</keyword>
<evidence type="ECO:0000256" key="1">
    <source>
        <dbReference type="ARBA" id="ARBA00008791"/>
    </source>
</evidence>
<evidence type="ECO:0000313" key="3">
    <source>
        <dbReference type="EMBL" id="RXH55880.1"/>
    </source>
</evidence>
<dbReference type="SUPFAM" id="SSF52402">
    <property type="entry name" value="Adenine nucleotide alpha hydrolases-like"/>
    <property type="match status" value="1"/>
</dbReference>
<protein>
    <recommendedName>
        <fullName evidence="2">UspA domain-containing protein</fullName>
    </recommendedName>
</protein>
<dbReference type="PANTHER" id="PTHR46268">
    <property type="entry name" value="STRESS RESPONSE PROTEIN NHAX"/>
    <property type="match status" value="1"/>
</dbReference>
<comment type="similarity">
    <text evidence="1">Belongs to the universal stress protein A family.</text>
</comment>
<name>A0A4Q0T0M2_9BACT</name>
<sequence length="169" mass="18400">MSQIPGSTFQPKKILVPMDFSVSSIAALATASQIALQFRAEIYLLHVIPMLPVVTGLEFPTAFYPRQEFLADAEKDSGKRFADFVTNLSNQGVQAFSKVEVGNDVVGNVLLMLEREHADLLVISTHGMSGWRPVVFGSIAEKVVKLAECPVLLLRSEKPVDIKASEGGK</sequence>
<dbReference type="Pfam" id="PF00582">
    <property type="entry name" value="Usp"/>
    <property type="match status" value="1"/>
</dbReference>
<dbReference type="RefSeq" id="WP_128913452.1">
    <property type="nucleotide sequence ID" value="NZ_RDSM01000002.1"/>
</dbReference>
<dbReference type="PRINTS" id="PR01438">
    <property type="entry name" value="UNVRSLSTRESS"/>
</dbReference>
<reference evidence="3 4" key="1">
    <citation type="submission" date="2018-11" db="EMBL/GenBank/DDBJ databases">
        <authorList>
            <person name="Mardanov A.V."/>
            <person name="Ravin N.V."/>
            <person name="Dedysh S.N."/>
        </authorList>
    </citation>
    <scope>NUCLEOTIDE SEQUENCE [LARGE SCALE GENOMIC DNA]</scope>
    <source>
        <strain evidence="3 4">AF10</strain>
    </source>
</reference>
<dbReference type="AlphaFoldDB" id="A0A4Q0T0M2"/>
<dbReference type="InterPro" id="IPR006015">
    <property type="entry name" value="Universal_stress_UspA"/>
</dbReference>
<dbReference type="Gene3D" id="3.40.50.620">
    <property type="entry name" value="HUPs"/>
    <property type="match status" value="1"/>
</dbReference>
<proteinExistence type="inferred from homology"/>
<dbReference type="InterPro" id="IPR006016">
    <property type="entry name" value="UspA"/>
</dbReference>
<dbReference type="Proteomes" id="UP000289437">
    <property type="component" value="Unassembled WGS sequence"/>
</dbReference>
<dbReference type="CDD" id="cd00293">
    <property type="entry name" value="USP-like"/>
    <property type="match status" value="1"/>
</dbReference>
<feature type="domain" description="UspA" evidence="2">
    <location>
        <begin position="12"/>
        <end position="155"/>
    </location>
</feature>
<dbReference type="PANTHER" id="PTHR46268:SF6">
    <property type="entry name" value="UNIVERSAL STRESS PROTEIN UP12"/>
    <property type="match status" value="1"/>
</dbReference>
<gene>
    <name evidence="3" type="ORF">GRAN_2737</name>
</gene>
<evidence type="ECO:0000313" key="4">
    <source>
        <dbReference type="Proteomes" id="UP000289437"/>
    </source>
</evidence>
<reference evidence="4" key="2">
    <citation type="submission" date="2019-02" db="EMBL/GenBank/DDBJ databases">
        <title>Granulicella sibirica sp. nov., a psychrotolerant acidobacterium isolated from an organic soil layer in forested tundra, West Siberia.</title>
        <authorList>
            <person name="Oshkin I.Y."/>
            <person name="Kulichevskaya I.S."/>
            <person name="Rijpstra W.I.C."/>
            <person name="Sinninghe Damste J.S."/>
            <person name="Rakitin A.L."/>
            <person name="Ravin N.V."/>
            <person name="Dedysh S.N."/>
        </authorList>
    </citation>
    <scope>NUCLEOTIDE SEQUENCE [LARGE SCALE GENOMIC DNA]</scope>
    <source>
        <strain evidence="4">AF10</strain>
    </source>
</reference>
<dbReference type="EMBL" id="RDSM01000002">
    <property type="protein sequence ID" value="RXH55880.1"/>
    <property type="molecule type" value="Genomic_DNA"/>
</dbReference>
<organism evidence="3 4">
    <name type="scientific">Granulicella sibirica</name>
    <dbReference type="NCBI Taxonomy" id="2479048"/>
    <lineage>
        <taxon>Bacteria</taxon>
        <taxon>Pseudomonadati</taxon>
        <taxon>Acidobacteriota</taxon>
        <taxon>Terriglobia</taxon>
        <taxon>Terriglobales</taxon>
        <taxon>Acidobacteriaceae</taxon>
        <taxon>Granulicella</taxon>
    </lineage>
</organism>
<comment type="caution">
    <text evidence="3">The sequence shown here is derived from an EMBL/GenBank/DDBJ whole genome shotgun (WGS) entry which is preliminary data.</text>
</comment>
<accession>A0A4Q0T0M2</accession>
<dbReference type="OrthoDB" id="9788959at2"/>
<dbReference type="InterPro" id="IPR014729">
    <property type="entry name" value="Rossmann-like_a/b/a_fold"/>
</dbReference>